<evidence type="ECO:0000313" key="10">
    <source>
        <dbReference type="Proteomes" id="UP000661012"/>
    </source>
</evidence>
<reference evidence="7 10" key="2">
    <citation type="journal article" date="2020" name="FEMS Microbiol. Ecol.">
        <title>Temporal dynamics of bacterial communities during seed development and maturation.</title>
        <authorList>
            <person name="Chesneau G."/>
            <person name="Torres-Cortes G."/>
            <person name="Briand M."/>
            <person name="Darrasse A."/>
            <person name="Preveaux A."/>
            <person name="Marais C."/>
            <person name="Jacques M.A."/>
            <person name="Shade A."/>
            <person name="Barret M."/>
        </authorList>
    </citation>
    <scope>NUCLEOTIDE SEQUENCE [LARGE SCALE GENOMIC DNA]</scope>
    <source>
        <strain evidence="7 10">CFBP13732</strain>
    </source>
</reference>
<proteinExistence type="inferred from homology"/>
<dbReference type="Gene3D" id="1.10.10.10">
    <property type="entry name" value="Winged helix-like DNA-binding domain superfamily/Winged helix DNA-binding domain"/>
    <property type="match status" value="1"/>
</dbReference>
<feature type="domain" description="HTH gntR-type" evidence="6">
    <location>
        <begin position="18"/>
        <end position="86"/>
    </location>
</feature>
<dbReference type="GO" id="GO:0003677">
    <property type="term" value="F:DNA binding"/>
    <property type="evidence" value="ECO:0007669"/>
    <property type="project" value="UniProtKB-KW"/>
</dbReference>
<dbReference type="STRING" id="1219360.GCA_001571305_00526"/>
<keyword evidence="2" id="KW-0663">Pyridoxal phosphate</keyword>
<dbReference type="Gene3D" id="3.40.640.10">
    <property type="entry name" value="Type I PLP-dependent aspartate aminotransferase-like (Major domain)"/>
    <property type="match status" value="1"/>
</dbReference>
<keyword evidence="3" id="KW-0805">Transcription regulation</keyword>
<name>A0A4U3EXS5_9GAMM</name>
<dbReference type="PANTHER" id="PTHR46577">
    <property type="entry name" value="HTH-TYPE TRANSCRIPTIONAL REGULATORY PROTEIN GABR"/>
    <property type="match status" value="1"/>
</dbReference>
<evidence type="ECO:0000256" key="3">
    <source>
        <dbReference type="ARBA" id="ARBA00023015"/>
    </source>
</evidence>
<organism evidence="8 9">
    <name type="scientific">Erwinia persicina</name>
    <dbReference type="NCBI Taxonomy" id="55211"/>
    <lineage>
        <taxon>Bacteria</taxon>
        <taxon>Pseudomonadati</taxon>
        <taxon>Pseudomonadota</taxon>
        <taxon>Gammaproteobacteria</taxon>
        <taxon>Enterobacterales</taxon>
        <taxon>Erwiniaceae</taxon>
        <taxon>Erwinia</taxon>
    </lineage>
</organism>
<dbReference type="CDD" id="cd00609">
    <property type="entry name" value="AAT_like"/>
    <property type="match status" value="1"/>
</dbReference>
<keyword evidence="7" id="KW-0032">Aminotransferase</keyword>
<keyword evidence="5" id="KW-0804">Transcription</keyword>
<keyword evidence="7" id="KW-0808">Transferase</keyword>
<dbReference type="PROSITE" id="PS50949">
    <property type="entry name" value="HTH_GNTR"/>
    <property type="match status" value="1"/>
</dbReference>
<evidence type="ECO:0000256" key="4">
    <source>
        <dbReference type="ARBA" id="ARBA00023125"/>
    </source>
</evidence>
<comment type="similarity">
    <text evidence="1">In the C-terminal section; belongs to the class-I pyridoxal-phosphate-dependent aminotransferase family.</text>
</comment>
<dbReference type="EMBL" id="JACYNN010000002">
    <property type="protein sequence ID" value="MBD8105770.1"/>
    <property type="molecule type" value="Genomic_DNA"/>
</dbReference>
<dbReference type="InterPro" id="IPR036390">
    <property type="entry name" value="WH_DNA-bd_sf"/>
</dbReference>
<evidence type="ECO:0000313" key="8">
    <source>
        <dbReference type="EMBL" id="TKJ85633.1"/>
    </source>
</evidence>
<dbReference type="SUPFAM" id="SSF46785">
    <property type="entry name" value="Winged helix' DNA-binding domain"/>
    <property type="match status" value="1"/>
</dbReference>
<dbReference type="Proteomes" id="UP000306393">
    <property type="component" value="Unassembled WGS sequence"/>
</dbReference>
<dbReference type="PRINTS" id="PR00035">
    <property type="entry name" value="HTHGNTR"/>
</dbReference>
<evidence type="ECO:0000313" key="7">
    <source>
        <dbReference type="EMBL" id="MBD8105770.1"/>
    </source>
</evidence>
<evidence type="ECO:0000259" key="6">
    <source>
        <dbReference type="PROSITE" id="PS50949"/>
    </source>
</evidence>
<dbReference type="Pfam" id="PF00392">
    <property type="entry name" value="GntR"/>
    <property type="match status" value="1"/>
</dbReference>
<dbReference type="RefSeq" id="WP_137269905.1">
    <property type="nucleotide sequence ID" value="NZ_CP146504.1"/>
</dbReference>
<dbReference type="InterPro" id="IPR051446">
    <property type="entry name" value="HTH_trans_reg/aminotransferase"/>
</dbReference>
<dbReference type="Pfam" id="PF00155">
    <property type="entry name" value="Aminotran_1_2"/>
    <property type="match status" value="1"/>
</dbReference>
<accession>A0A4U3EXS5</accession>
<dbReference type="GO" id="GO:0008483">
    <property type="term" value="F:transaminase activity"/>
    <property type="evidence" value="ECO:0007669"/>
    <property type="project" value="UniProtKB-KW"/>
</dbReference>
<dbReference type="InterPro" id="IPR000524">
    <property type="entry name" value="Tscrpt_reg_HTH_GntR"/>
</dbReference>
<evidence type="ECO:0000313" key="9">
    <source>
        <dbReference type="Proteomes" id="UP000306393"/>
    </source>
</evidence>
<dbReference type="GO" id="GO:0030170">
    <property type="term" value="F:pyridoxal phosphate binding"/>
    <property type="evidence" value="ECO:0007669"/>
    <property type="project" value="InterPro"/>
</dbReference>
<keyword evidence="10" id="KW-1185">Reference proteome</keyword>
<dbReference type="InterPro" id="IPR015421">
    <property type="entry name" value="PyrdxlP-dep_Trfase_major"/>
</dbReference>
<dbReference type="AlphaFoldDB" id="A0A4U3EXS5"/>
<dbReference type="InterPro" id="IPR036388">
    <property type="entry name" value="WH-like_DNA-bd_sf"/>
</dbReference>
<dbReference type="SMART" id="SM00345">
    <property type="entry name" value="HTH_GNTR"/>
    <property type="match status" value="1"/>
</dbReference>
<evidence type="ECO:0000256" key="5">
    <source>
        <dbReference type="ARBA" id="ARBA00023163"/>
    </source>
</evidence>
<dbReference type="InterPro" id="IPR015424">
    <property type="entry name" value="PyrdxlP-dep_Trfase"/>
</dbReference>
<sequence>MTATSVPFPALFSRQRAATLREKVCTMLRQAIASAVLPAGARLPSSRVLASDLALSRVTIEAAYSQLESEGYLSRHSGRGTFVAIAPSPVVRGPQPPSPALSLSLRGKQIVSSGGCEDPLYPRAFASGSPDLRAFPQMLWRRLTQHRLRSGEALMRYGDPLGLPDLRQAVAHYLGQSRGVRCNADQVVILTSSQQALQMIALLLCDAGDRIWMEDPGYRGAWHAFSSAGAQVTGIPTDDEGAVIIEAPLPRLVYLTPAHQYPTGVTMSMQRRQAWLAWAHQHQRWLVEDDYDSEFHYDGRPLPALQGLEERARVLYMGTFSKVLFPSLRLAYLVVPDALIDPLRRLRSVMDGHSAQLMQAVTADFIQHGHFAAHLRLMCQLYASRRHLLIDQLNNKLADRLVLFPHQGGLQLTVGLKTGGEKRLTQEAAQNGLLLPRLSPLYQQQPAQEGWLLGFSALQPAEIVQAAGKLSRLRY</sequence>
<dbReference type="SUPFAM" id="SSF53383">
    <property type="entry name" value="PLP-dependent transferases"/>
    <property type="match status" value="1"/>
</dbReference>
<dbReference type="PANTHER" id="PTHR46577:SF1">
    <property type="entry name" value="HTH-TYPE TRANSCRIPTIONAL REGULATORY PROTEIN GABR"/>
    <property type="match status" value="1"/>
</dbReference>
<dbReference type="OrthoDB" id="9808770at2"/>
<dbReference type="GO" id="GO:0003700">
    <property type="term" value="F:DNA-binding transcription factor activity"/>
    <property type="evidence" value="ECO:0007669"/>
    <property type="project" value="InterPro"/>
</dbReference>
<dbReference type="CDD" id="cd07377">
    <property type="entry name" value="WHTH_GntR"/>
    <property type="match status" value="1"/>
</dbReference>
<gene>
    <name evidence="8" type="ORF">EpCFBP13511_19665</name>
    <name evidence="7" type="ORF">IFT93_04940</name>
</gene>
<reference evidence="8 9" key="1">
    <citation type="journal article" date="2019" name="Sci. Rep.">
        <title>Differences in resource use lead to coexistence of seed-transmitted microbial populations.</title>
        <authorList>
            <person name="Torres-Cortes G."/>
            <person name="Garcia B.J."/>
            <person name="Compant S."/>
            <person name="Rezki S."/>
            <person name="Jones P."/>
            <person name="Preveaux A."/>
            <person name="Briand M."/>
            <person name="Roulet A."/>
            <person name="Bouchez O."/>
            <person name="Jacobson D."/>
            <person name="Barret M."/>
        </authorList>
    </citation>
    <scope>NUCLEOTIDE SEQUENCE [LARGE SCALE GENOMIC DNA]</scope>
    <source>
        <strain evidence="8 9">CFBP13511</strain>
    </source>
</reference>
<comment type="caution">
    <text evidence="8">The sequence shown here is derived from an EMBL/GenBank/DDBJ whole genome shotgun (WGS) entry which is preliminary data.</text>
</comment>
<dbReference type="InterPro" id="IPR004839">
    <property type="entry name" value="Aminotransferase_I/II_large"/>
</dbReference>
<evidence type="ECO:0000256" key="1">
    <source>
        <dbReference type="ARBA" id="ARBA00005384"/>
    </source>
</evidence>
<dbReference type="EMBL" id="QGAC01000022">
    <property type="protein sequence ID" value="TKJ85633.1"/>
    <property type="molecule type" value="Genomic_DNA"/>
</dbReference>
<evidence type="ECO:0000256" key="2">
    <source>
        <dbReference type="ARBA" id="ARBA00022898"/>
    </source>
</evidence>
<keyword evidence="4" id="KW-0238">DNA-binding</keyword>
<dbReference type="Proteomes" id="UP000661012">
    <property type="component" value="Unassembled WGS sequence"/>
</dbReference>
<protein>
    <submittedName>
        <fullName evidence="8">GntR family transcriptional regulator</fullName>
    </submittedName>
    <submittedName>
        <fullName evidence="7">PLP-dependent aminotransferase family protein</fullName>
    </submittedName>
</protein>